<feature type="compositionally biased region" description="Acidic residues" evidence="1">
    <location>
        <begin position="137"/>
        <end position="148"/>
    </location>
</feature>
<feature type="compositionally biased region" description="Low complexity" evidence="1">
    <location>
        <begin position="162"/>
        <end position="172"/>
    </location>
</feature>
<reference evidence="2" key="1">
    <citation type="submission" date="2020-06" db="EMBL/GenBank/DDBJ databases">
        <authorList>
            <consortium name="Plant Systems Biology data submission"/>
        </authorList>
    </citation>
    <scope>NUCLEOTIDE SEQUENCE</scope>
    <source>
        <strain evidence="2">D6</strain>
    </source>
</reference>
<sequence>MSSTTKGGTGPPPLASHLLVAAALETWSHHLLYIRRVYPSSSFCDSYFLGIRCKANRHPGVVEYIRDAVQVAVPVLLGQTASEFCLEVVDDLVPQDKEEDKDNPLLLVEKKKKEKHDSQDNDEESEEDTPIDLPLHDDDDDDKSESDSEQQPQLGSIAQKLQELSTPSSSQEESTRSQKRRRKEEEEGSTDVSSSNAALQPAILFQERRQHETNKKNNHQITTQQQSLSSLSQHDHPSQQQMIDTVEDEEQEDDEKATDPGYNIDSLTPDTEETARSRLQYKSLQVLERFSLHFSMPTTTTTQEQQQTIVNVENNRNSKKPRLGRFRPSAKKPTPKQTDPFQAVLPELERAFRNLILHLASLKRDRVLPSHTLSFKLLLLHTEEGHVAVLDRAFSVGSWYPASSETDKCIEERRPRLPLYQVGVGNSLLDIRFHMQRLQPDGGS</sequence>
<evidence type="ECO:0000313" key="3">
    <source>
        <dbReference type="Proteomes" id="UP001153069"/>
    </source>
</evidence>
<dbReference type="PANTHER" id="PTHR11842">
    <property type="entry name" value="MITOTIC SPINDLE ASSEMBLY CHECKPOINT PROTEIN MAD2"/>
    <property type="match status" value="1"/>
</dbReference>
<evidence type="ECO:0000313" key="2">
    <source>
        <dbReference type="EMBL" id="CAB9513222.1"/>
    </source>
</evidence>
<keyword evidence="3" id="KW-1185">Reference proteome</keyword>
<feature type="compositionally biased region" description="Basic residues" evidence="1">
    <location>
        <begin position="318"/>
        <end position="334"/>
    </location>
</feature>
<evidence type="ECO:0008006" key="4">
    <source>
        <dbReference type="Google" id="ProtNLM"/>
    </source>
</evidence>
<comment type="caution">
    <text evidence="2">The sequence shown here is derived from an EMBL/GenBank/DDBJ whole genome shotgun (WGS) entry which is preliminary data.</text>
</comment>
<dbReference type="Proteomes" id="UP001153069">
    <property type="component" value="Unassembled WGS sequence"/>
</dbReference>
<dbReference type="GO" id="GO:0016035">
    <property type="term" value="C:zeta DNA polymerase complex"/>
    <property type="evidence" value="ECO:0007669"/>
    <property type="project" value="TreeGrafter"/>
</dbReference>
<gene>
    <name evidence="2" type="ORF">SEMRO_579_G169930.1</name>
</gene>
<evidence type="ECO:0000256" key="1">
    <source>
        <dbReference type="SAM" id="MobiDB-lite"/>
    </source>
</evidence>
<feature type="compositionally biased region" description="Basic and acidic residues" evidence="1">
    <location>
        <begin position="206"/>
        <end position="215"/>
    </location>
</feature>
<protein>
    <recommendedName>
        <fullName evidence="4">HORMA domain-containing protein</fullName>
    </recommendedName>
</protein>
<dbReference type="PANTHER" id="PTHR11842:SF10">
    <property type="entry name" value="MITOTIC SPINDLE ASSEMBLY CHECKPOINT PROTEIN MAD2B"/>
    <property type="match status" value="1"/>
</dbReference>
<feature type="region of interest" description="Disordered" evidence="1">
    <location>
        <begin position="318"/>
        <end position="339"/>
    </location>
</feature>
<dbReference type="Gene3D" id="3.30.900.10">
    <property type="entry name" value="HORMA domain"/>
    <property type="match status" value="1"/>
</dbReference>
<dbReference type="OrthoDB" id="21254at2759"/>
<dbReference type="InterPro" id="IPR036570">
    <property type="entry name" value="HORMA_dom_sf"/>
</dbReference>
<dbReference type="EMBL" id="CAICTM010000578">
    <property type="protein sequence ID" value="CAB9513222.1"/>
    <property type="molecule type" value="Genomic_DNA"/>
</dbReference>
<feature type="compositionally biased region" description="Acidic residues" evidence="1">
    <location>
        <begin position="120"/>
        <end position="130"/>
    </location>
</feature>
<feature type="compositionally biased region" description="Acidic residues" evidence="1">
    <location>
        <begin position="245"/>
        <end position="256"/>
    </location>
</feature>
<dbReference type="SUPFAM" id="SSF56019">
    <property type="entry name" value="The spindle assembly checkpoint protein mad2"/>
    <property type="match status" value="1"/>
</dbReference>
<organism evidence="2 3">
    <name type="scientific">Seminavis robusta</name>
    <dbReference type="NCBI Taxonomy" id="568900"/>
    <lineage>
        <taxon>Eukaryota</taxon>
        <taxon>Sar</taxon>
        <taxon>Stramenopiles</taxon>
        <taxon>Ochrophyta</taxon>
        <taxon>Bacillariophyta</taxon>
        <taxon>Bacillariophyceae</taxon>
        <taxon>Bacillariophycidae</taxon>
        <taxon>Naviculales</taxon>
        <taxon>Naviculaceae</taxon>
        <taxon>Seminavis</taxon>
    </lineage>
</organism>
<proteinExistence type="predicted"/>
<name>A0A9N8HHR7_9STRA</name>
<feature type="compositionally biased region" description="Basic and acidic residues" evidence="1">
    <location>
        <begin position="97"/>
        <end position="119"/>
    </location>
</feature>
<dbReference type="InterPro" id="IPR045091">
    <property type="entry name" value="Mad2-like"/>
</dbReference>
<dbReference type="AlphaFoldDB" id="A0A9N8HHR7"/>
<feature type="region of interest" description="Disordered" evidence="1">
    <location>
        <begin position="97"/>
        <end position="275"/>
    </location>
</feature>
<accession>A0A9N8HHR7</accession>